<accession>A0AAV8YXC2</accession>
<gene>
    <name evidence="3" type="ORF">NQ318_020728</name>
</gene>
<evidence type="ECO:0000259" key="2">
    <source>
        <dbReference type="Pfam" id="PF08911"/>
    </source>
</evidence>
<name>A0AAV8YXC2_9CUCU</name>
<evidence type="ECO:0000313" key="3">
    <source>
        <dbReference type="EMBL" id="KAJ8956177.1"/>
    </source>
</evidence>
<feature type="region of interest" description="Disordered" evidence="1">
    <location>
        <begin position="1"/>
        <end position="57"/>
    </location>
</feature>
<keyword evidence="4" id="KW-1185">Reference proteome</keyword>
<feature type="compositionally biased region" description="Basic residues" evidence="1">
    <location>
        <begin position="38"/>
        <end position="48"/>
    </location>
</feature>
<dbReference type="Proteomes" id="UP001162162">
    <property type="component" value="Unassembled WGS sequence"/>
</dbReference>
<dbReference type="GO" id="GO:0005643">
    <property type="term" value="C:nuclear pore"/>
    <property type="evidence" value="ECO:0007669"/>
    <property type="project" value="InterPro"/>
</dbReference>
<dbReference type="EMBL" id="JAPWTK010000032">
    <property type="protein sequence ID" value="KAJ8956177.1"/>
    <property type="molecule type" value="Genomic_DNA"/>
</dbReference>
<protein>
    <recommendedName>
        <fullName evidence="2">Nuclear pore complex NUP2/50/61 domain-containing protein</fullName>
    </recommendedName>
</protein>
<feature type="compositionally biased region" description="Polar residues" evidence="1">
    <location>
        <begin position="1"/>
        <end position="10"/>
    </location>
</feature>
<dbReference type="InterPro" id="IPR015007">
    <property type="entry name" value="NUP2/50/61"/>
</dbReference>
<sequence length="204" mass="23129">MAAKRSATSELNHDNWNEEEEREDSGTFQRASEDSLKRRIIKTARRRNPISSVRSGDTDVKSAFTGFTAFTKAAVPPTASTFSFLSNITNEAEKPETNGKSVKEAEKKIHVVPSSSNKSIFPDAKESTTKSNDYFSKLKGLNENVASWIKRHVDANPLINLQPIFRDYEQYFKELEKEGPKAITNDVDKKKKDEKHVLVQHVHF</sequence>
<feature type="domain" description="Nuclear pore complex NUP2/50/61" evidence="2">
    <location>
        <begin position="3"/>
        <end position="72"/>
    </location>
</feature>
<reference evidence="3" key="1">
    <citation type="journal article" date="2023" name="Insect Mol. Biol.">
        <title>Genome sequencing provides insights into the evolution of gene families encoding plant cell wall-degrading enzymes in longhorned beetles.</title>
        <authorList>
            <person name="Shin N.R."/>
            <person name="Okamura Y."/>
            <person name="Kirsch R."/>
            <person name="Pauchet Y."/>
        </authorList>
    </citation>
    <scope>NUCLEOTIDE SEQUENCE</scope>
    <source>
        <strain evidence="3">AMC_N1</strain>
    </source>
</reference>
<organism evidence="3 4">
    <name type="scientific">Aromia moschata</name>
    <dbReference type="NCBI Taxonomy" id="1265417"/>
    <lineage>
        <taxon>Eukaryota</taxon>
        <taxon>Metazoa</taxon>
        <taxon>Ecdysozoa</taxon>
        <taxon>Arthropoda</taxon>
        <taxon>Hexapoda</taxon>
        <taxon>Insecta</taxon>
        <taxon>Pterygota</taxon>
        <taxon>Neoptera</taxon>
        <taxon>Endopterygota</taxon>
        <taxon>Coleoptera</taxon>
        <taxon>Polyphaga</taxon>
        <taxon>Cucujiformia</taxon>
        <taxon>Chrysomeloidea</taxon>
        <taxon>Cerambycidae</taxon>
        <taxon>Cerambycinae</taxon>
        <taxon>Callichromatini</taxon>
        <taxon>Aromia</taxon>
    </lineage>
</organism>
<proteinExistence type="predicted"/>
<evidence type="ECO:0000256" key="1">
    <source>
        <dbReference type="SAM" id="MobiDB-lite"/>
    </source>
</evidence>
<evidence type="ECO:0000313" key="4">
    <source>
        <dbReference type="Proteomes" id="UP001162162"/>
    </source>
</evidence>
<dbReference type="Pfam" id="PF08911">
    <property type="entry name" value="NUP50"/>
    <property type="match status" value="1"/>
</dbReference>
<dbReference type="AlphaFoldDB" id="A0AAV8YXC2"/>
<comment type="caution">
    <text evidence="3">The sequence shown here is derived from an EMBL/GenBank/DDBJ whole genome shotgun (WGS) entry which is preliminary data.</text>
</comment>